<dbReference type="EMBL" id="AP028923">
    <property type="protein sequence ID" value="BET03120.1"/>
    <property type="molecule type" value="Genomic_DNA"/>
</dbReference>
<gene>
    <name evidence="2" type="ORF">NTJ_15938</name>
</gene>
<protein>
    <submittedName>
        <fullName evidence="2">Thimet oligopeptidase</fullName>
    </submittedName>
</protein>
<reference evidence="2 3" key="1">
    <citation type="submission" date="2023-09" db="EMBL/GenBank/DDBJ databases">
        <title>Nesidiocoris tenuis whole genome shotgun sequence.</title>
        <authorList>
            <person name="Shibata T."/>
            <person name="Shimoda M."/>
            <person name="Kobayashi T."/>
            <person name="Uehara T."/>
        </authorList>
    </citation>
    <scope>NUCLEOTIDE SEQUENCE [LARGE SCALE GENOMIC DNA]</scope>
    <source>
        <strain evidence="2 3">Japan</strain>
    </source>
</reference>
<evidence type="ECO:0000313" key="3">
    <source>
        <dbReference type="Proteomes" id="UP001307889"/>
    </source>
</evidence>
<dbReference type="Proteomes" id="UP001307889">
    <property type="component" value="Chromosome 15"/>
</dbReference>
<sequence>MDQTLAYVGECGTYQNLVLYLVLLPCVLPCGFHAYAQLFMSSTPKHFCRPPEALAHMHPIAATNIRRVK</sequence>
<feature type="transmembrane region" description="Helical" evidence="1">
    <location>
        <begin position="17"/>
        <end position="36"/>
    </location>
</feature>
<keyword evidence="1" id="KW-0472">Membrane</keyword>
<evidence type="ECO:0000256" key="1">
    <source>
        <dbReference type="SAM" id="Phobius"/>
    </source>
</evidence>
<keyword evidence="1" id="KW-0812">Transmembrane</keyword>
<name>A0ABN7BFH2_9HEMI</name>
<evidence type="ECO:0000313" key="2">
    <source>
        <dbReference type="EMBL" id="BET03120.1"/>
    </source>
</evidence>
<proteinExistence type="predicted"/>
<organism evidence="2 3">
    <name type="scientific">Nesidiocoris tenuis</name>
    <dbReference type="NCBI Taxonomy" id="355587"/>
    <lineage>
        <taxon>Eukaryota</taxon>
        <taxon>Metazoa</taxon>
        <taxon>Ecdysozoa</taxon>
        <taxon>Arthropoda</taxon>
        <taxon>Hexapoda</taxon>
        <taxon>Insecta</taxon>
        <taxon>Pterygota</taxon>
        <taxon>Neoptera</taxon>
        <taxon>Paraneoptera</taxon>
        <taxon>Hemiptera</taxon>
        <taxon>Heteroptera</taxon>
        <taxon>Panheteroptera</taxon>
        <taxon>Cimicomorpha</taxon>
        <taxon>Miridae</taxon>
        <taxon>Dicyphina</taxon>
        <taxon>Nesidiocoris</taxon>
    </lineage>
</organism>
<keyword evidence="3" id="KW-1185">Reference proteome</keyword>
<accession>A0ABN7BFH2</accession>
<keyword evidence="1" id="KW-1133">Transmembrane helix</keyword>